<keyword evidence="4" id="KW-1185">Reference proteome</keyword>
<feature type="transmembrane region" description="Helical" evidence="2">
    <location>
        <begin position="74"/>
        <end position="92"/>
    </location>
</feature>
<comment type="caution">
    <text evidence="3">The sequence shown here is derived from an EMBL/GenBank/DDBJ whole genome shotgun (WGS) entry which is preliminary data.</text>
</comment>
<feature type="compositionally biased region" description="Basic and acidic residues" evidence="1">
    <location>
        <begin position="222"/>
        <end position="233"/>
    </location>
</feature>
<dbReference type="EMBL" id="JACXAH010000040">
    <property type="protein sequence ID" value="MBD1373834.1"/>
    <property type="molecule type" value="Genomic_DNA"/>
</dbReference>
<name>A0A926N731_9BACL</name>
<evidence type="ECO:0000256" key="1">
    <source>
        <dbReference type="SAM" id="MobiDB-lite"/>
    </source>
</evidence>
<reference evidence="3" key="1">
    <citation type="submission" date="2020-09" db="EMBL/GenBank/DDBJ databases">
        <title>A novel bacterium of genus Hazenella, isolated from South China Sea.</title>
        <authorList>
            <person name="Huang H."/>
            <person name="Mo K."/>
            <person name="Hu Y."/>
        </authorList>
    </citation>
    <scope>NUCLEOTIDE SEQUENCE</scope>
    <source>
        <strain evidence="3">IB182357</strain>
    </source>
</reference>
<feature type="transmembrane region" description="Helical" evidence="2">
    <location>
        <begin position="34"/>
        <end position="54"/>
    </location>
</feature>
<dbReference type="RefSeq" id="WP_191142794.1">
    <property type="nucleotide sequence ID" value="NZ_JACXAH010000040.1"/>
</dbReference>
<keyword evidence="2" id="KW-1133">Transmembrane helix</keyword>
<evidence type="ECO:0000313" key="4">
    <source>
        <dbReference type="Proteomes" id="UP000661691"/>
    </source>
</evidence>
<evidence type="ECO:0000256" key="2">
    <source>
        <dbReference type="SAM" id="Phobius"/>
    </source>
</evidence>
<gene>
    <name evidence="3" type="ORF">IC620_15930</name>
</gene>
<accession>A0A926N731</accession>
<keyword evidence="2" id="KW-0472">Membrane</keyword>
<evidence type="ECO:0008006" key="5">
    <source>
        <dbReference type="Google" id="ProtNLM"/>
    </source>
</evidence>
<protein>
    <recommendedName>
        <fullName evidence="5">DUF2637 domain-containing protein</fullName>
    </recommendedName>
</protein>
<sequence>METTRQPNIIVRSIYIILRFFGDFRPLISGLLSFLGRSSLAIVNLIILSGTIIFSASHSLELLRKAGASNGMEWVAMTVWELVFIFSSIILANDFRKGNWKSGWATWAGFLLGFAFVEVSNVTGMANNLFGLSIGISTPILLLISKGLLAHQFKQKKSRTTHSTQPTTEQVTLPHAESIAQNEITQSTVEQVTLPNAEKIEQNTLVLSTIERPEPIINETDMTERTEETHSSFDEQQEQQTDNTQNEHEEPTHINTIEQLEERTTNTEHQSNVITFKQKTNDVEETERTAIEYMNEHGELPSVRKLAHLANVSQYKSRTILKDLREAKQG</sequence>
<dbReference type="Proteomes" id="UP000661691">
    <property type="component" value="Unassembled WGS sequence"/>
</dbReference>
<dbReference type="AlphaFoldDB" id="A0A926N731"/>
<feature type="region of interest" description="Disordered" evidence="1">
    <location>
        <begin position="213"/>
        <end position="252"/>
    </location>
</feature>
<proteinExistence type="predicted"/>
<feature type="transmembrane region" description="Helical" evidence="2">
    <location>
        <begin position="129"/>
        <end position="149"/>
    </location>
</feature>
<evidence type="ECO:0000313" key="3">
    <source>
        <dbReference type="EMBL" id="MBD1373834.1"/>
    </source>
</evidence>
<organism evidence="3 4">
    <name type="scientific">Polycladospora coralii</name>
    <dbReference type="NCBI Taxonomy" id="2771432"/>
    <lineage>
        <taxon>Bacteria</taxon>
        <taxon>Bacillati</taxon>
        <taxon>Bacillota</taxon>
        <taxon>Bacilli</taxon>
        <taxon>Bacillales</taxon>
        <taxon>Thermoactinomycetaceae</taxon>
        <taxon>Polycladospora</taxon>
    </lineage>
</organism>
<keyword evidence="2" id="KW-0812">Transmembrane</keyword>
<feature type="transmembrane region" description="Helical" evidence="2">
    <location>
        <begin position="104"/>
        <end position="123"/>
    </location>
</feature>